<sequence>MNVRSSLYTRATKSHEHEYGEEVYHPDEDEYSKTCKTCDYSYRYDKIEATLLTFLSPRPEHKYAVFHIAYPFYQHMSNPPKIRHVLAPQKIAQEHI</sequence>
<organism evidence="2 3">
    <name type="scientific">Armadillidium nasatum</name>
    <dbReference type="NCBI Taxonomy" id="96803"/>
    <lineage>
        <taxon>Eukaryota</taxon>
        <taxon>Metazoa</taxon>
        <taxon>Ecdysozoa</taxon>
        <taxon>Arthropoda</taxon>
        <taxon>Crustacea</taxon>
        <taxon>Multicrustacea</taxon>
        <taxon>Malacostraca</taxon>
        <taxon>Eumalacostraca</taxon>
        <taxon>Peracarida</taxon>
        <taxon>Isopoda</taxon>
        <taxon>Oniscidea</taxon>
        <taxon>Crinocheta</taxon>
        <taxon>Armadillidiidae</taxon>
        <taxon>Armadillidium</taxon>
    </lineage>
</organism>
<feature type="compositionally biased region" description="Polar residues" evidence="1">
    <location>
        <begin position="1"/>
        <end position="11"/>
    </location>
</feature>
<feature type="region of interest" description="Disordered" evidence="1">
    <location>
        <begin position="1"/>
        <end position="26"/>
    </location>
</feature>
<evidence type="ECO:0000256" key="1">
    <source>
        <dbReference type="SAM" id="MobiDB-lite"/>
    </source>
</evidence>
<evidence type="ECO:0000313" key="2">
    <source>
        <dbReference type="EMBL" id="KAB7496086.1"/>
    </source>
</evidence>
<dbReference type="Proteomes" id="UP000326759">
    <property type="component" value="Unassembled WGS sequence"/>
</dbReference>
<reference evidence="2 3" key="1">
    <citation type="journal article" date="2019" name="PLoS Biol.">
        <title>Sex chromosomes control vertical transmission of feminizing Wolbachia symbionts in an isopod.</title>
        <authorList>
            <person name="Becking T."/>
            <person name="Chebbi M.A."/>
            <person name="Giraud I."/>
            <person name="Moumen B."/>
            <person name="Laverre T."/>
            <person name="Caubet Y."/>
            <person name="Peccoud J."/>
            <person name="Gilbert C."/>
            <person name="Cordaux R."/>
        </authorList>
    </citation>
    <scope>NUCLEOTIDE SEQUENCE [LARGE SCALE GENOMIC DNA]</scope>
    <source>
        <strain evidence="2">ANa2</strain>
        <tissue evidence="2">Whole body excluding digestive tract and cuticle</tissue>
    </source>
</reference>
<dbReference type="OrthoDB" id="68328at2759"/>
<accession>A0A5N5SPW5</accession>
<gene>
    <name evidence="2" type="ORF">Anas_09813</name>
</gene>
<protein>
    <submittedName>
        <fullName evidence="2">Uncharacterized protein</fullName>
    </submittedName>
</protein>
<evidence type="ECO:0000313" key="3">
    <source>
        <dbReference type="Proteomes" id="UP000326759"/>
    </source>
</evidence>
<dbReference type="EMBL" id="SEYY01021782">
    <property type="protein sequence ID" value="KAB7496086.1"/>
    <property type="molecule type" value="Genomic_DNA"/>
</dbReference>
<keyword evidence="3" id="KW-1185">Reference proteome</keyword>
<proteinExistence type="predicted"/>
<dbReference type="AlphaFoldDB" id="A0A5N5SPW5"/>
<name>A0A5N5SPW5_9CRUS</name>
<comment type="caution">
    <text evidence="2">The sequence shown here is derived from an EMBL/GenBank/DDBJ whole genome shotgun (WGS) entry which is preliminary data.</text>
</comment>
<feature type="compositionally biased region" description="Basic and acidic residues" evidence="1">
    <location>
        <begin position="13"/>
        <end position="26"/>
    </location>
</feature>